<keyword evidence="2" id="KW-1185">Reference proteome</keyword>
<organism evidence="1 2">
    <name type="scientific">Oceanospirillum multiglobuliferum</name>
    <dbReference type="NCBI Taxonomy" id="64969"/>
    <lineage>
        <taxon>Bacteria</taxon>
        <taxon>Pseudomonadati</taxon>
        <taxon>Pseudomonadota</taxon>
        <taxon>Gammaproteobacteria</taxon>
        <taxon>Oceanospirillales</taxon>
        <taxon>Oceanospirillaceae</taxon>
        <taxon>Oceanospirillum</taxon>
    </lineage>
</organism>
<proteinExistence type="predicted"/>
<dbReference type="AlphaFoldDB" id="A0A1T4M6S1"/>
<dbReference type="Proteomes" id="UP000191418">
    <property type="component" value="Unassembled WGS sequence"/>
</dbReference>
<name>A0A1T4M6S1_9GAMM</name>
<gene>
    <name evidence="1" type="ORF">BTE48_04400</name>
</gene>
<dbReference type="OrthoDB" id="8851633at2"/>
<accession>A0A1T4M6S1</accession>
<evidence type="ECO:0000313" key="2">
    <source>
        <dbReference type="Proteomes" id="UP000191418"/>
    </source>
</evidence>
<evidence type="ECO:0008006" key="3">
    <source>
        <dbReference type="Google" id="ProtNLM"/>
    </source>
</evidence>
<protein>
    <recommendedName>
        <fullName evidence="3">DUF3037 domain-containing protein</fullName>
    </recommendedName>
</protein>
<dbReference type="RefSeq" id="WP_078744288.1">
    <property type="nucleotide sequence ID" value="NZ_FUXG01000003.1"/>
</dbReference>
<dbReference type="Pfam" id="PF11236">
    <property type="entry name" value="DUF3037"/>
    <property type="match status" value="1"/>
</dbReference>
<sequence length="271" mass="30903">MKKFACQYKIVRFMPFLETGEFANIGILLFCPSTSQLEFRLAPARFGRVTQFFTGMEVSVYKEIISTLGKEFDRTQKLMAIEGGTRAKDIFNELSRSKGGVVHFSDTRVLMASSLKQTTDELYNHFVGRSFNTKKYRETILVQNLRNTLKQVNLDHVYKEAKINAGLINISLPFVHQKCGVLKGGIKPIAFDQSTVERSVKHADSWLSQAEHLVDADIDAKDLLFTLDFESVNDRGLERYIRKFQDKLSELGIETANAKDECSIIKFAREH</sequence>
<reference evidence="1 2" key="1">
    <citation type="submission" date="2017-01" db="EMBL/GenBank/DDBJ databases">
        <title>Genome Sequencing of a Marine Spirillum, Oceanospirillum multiglobuliferum ATCC 33336, from Japan.</title>
        <authorList>
            <person name="Carney J.G."/>
            <person name="Trachtenberg A.M."/>
            <person name="Rheaume B.A."/>
            <person name="Linnane J.D."/>
            <person name="Pitts N.L."/>
            <person name="Mykles D.L."/>
            <person name="Maclea K.S."/>
        </authorList>
    </citation>
    <scope>NUCLEOTIDE SEQUENCE [LARGE SCALE GENOMIC DNA]</scope>
    <source>
        <strain evidence="1 2">ATCC 33336</strain>
    </source>
</reference>
<comment type="caution">
    <text evidence="1">The sequence shown here is derived from an EMBL/GenBank/DDBJ whole genome shotgun (WGS) entry which is preliminary data.</text>
</comment>
<dbReference type="EMBL" id="MTSM01000004">
    <property type="protein sequence ID" value="OPX56223.1"/>
    <property type="molecule type" value="Genomic_DNA"/>
</dbReference>
<evidence type="ECO:0000313" key="1">
    <source>
        <dbReference type="EMBL" id="OPX56223.1"/>
    </source>
</evidence>
<dbReference type="InterPro" id="IPR021398">
    <property type="entry name" value="DUF3037"/>
</dbReference>
<dbReference type="STRING" id="64969.SAMN02745127_00684"/>